<name>A0A836G3U5_LEIEN</name>
<dbReference type="Proteomes" id="UP000674179">
    <property type="component" value="Chromosome 36"/>
</dbReference>
<feature type="transmembrane region" description="Helical" evidence="1">
    <location>
        <begin position="140"/>
        <end position="162"/>
    </location>
</feature>
<evidence type="ECO:0000313" key="3">
    <source>
        <dbReference type="Proteomes" id="UP000674179"/>
    </source>
</evidence>
<feature type="transmembrane region" description="Helical" evidence="1">
    <location>
        <begin position="203"/>
        <end position="228"/>
    </location>
</feature>
<reference evidence="2 3" key="1">
    <citation type="submission" date="2021-02" db="EMBL/GenBank/DDBJ databases">
        <title>Leishmania (Mundinia) enrietti genome sequencing and assembly.</title>
        <authorList>
            <person name="Almutairi H."/>
            <person name="Gatherer D."/>
        </authorList>
    </citation>
    <scope>NUCLEOTIDE SEQUENCE [LARGE SCALE GENOMIC DNA]</scope>
    <source>
        <strain evidence="2">CUR178</strain>
    </source>
</reference>
<gene>
    <name evidence="2" type="ORF">CUR178_00446</name>
</gene>
<sequence length="236" mass="26450">MGKPGRPAEKGTFAKRVVDALCSVFSLRIALSSIYLSLVVLLCTLQGMSLFYSPLIHMMSIQSSRIVGAKTFLSEKWFKVEEAIYGANATLEVDIMLWALKVDINVEIPYGFSPQNISQLYRVQDVPCAEFRSTLTKMQVFSILSIFTGFFVWVFTVSNFFTRMFLPLLWLFLWVTIAFTATTVAMMLRILCEGACYGEADEIPPLITVAMPVGGFALALICFQTYVITSLMTVFL</sequence>
<dbReference type="KEGG" id="lenr:94167740"/>
<keyword evidence="1" id="KW-0812">Transmembrane</keyword>
<keyword evidence="1" id="KW-0472">Membrane</keyword>
<comment type="caution">
    <text evidence="2">The sequence shown here is derived from an EMBL/GenBank/DDBJ whole genome shotgun (WGS) entry which is preliminary data.</text>
</comment>
<evidence type="ECO:0000313" key="2">
    <source>
        <dbReference type="EMBL" id="KAG5465734.1"/>
    </source>
</evidence>
<dbReference type="AlphaFoldDB" id="A0A836G3U5"/>
<evidence type="ECO:0000256" key="1">
    <source>
        <dbReference type="SAM" id="Phobius"/>
    </source>
</evidence>
<keyword evidence="3" id="KW-1185">Reference proteome</keyword>
<organism evidence="2 3">
    <name type="scientific">Leishmania enriettii</name>
    <dbReference type="NCBI Taxonomy" id="5663"/>
    <lineage>
        <taxon>Eukaryota</taxon>
        <taxon>Discoba</taxon>
        <taxon>Euglenozoa</taxon>
        <taxon>Kinetoplastea</taxon>
        <taxon>Metakinetoplastina</taxon>
        <taxon>Trypanosomatida</taxon>
        <taxon>Trypanosomatidae</taxon>
        <taxon>Leishmaniinae</taxon>
        <taxon>Leishmania</taxon>
    </lineage>
</organism>
<accession>A0A836G3U5</accession>
<keyword evidence="1" id="KW-1133">Transmembrane helix</keyword>
<dbReference type="RefSeq" id="XP_067688333.1">
    <property type="nucleotide sequence ID" value="XM_067832230.1"/>
</dbReference>
<dbReference type="OrthoDB" id="271757at2759"/>
<dbReference type="GeneID" id="94167740"/>
<dbReference type="EMBL" id="JAFHKP010000036">
    <property type="protein sequence ID" value="KAG5465734.1"/>
    <property type="molecule type" value="Genomic_DNA"/>
</dbReference>
<feature type="transmembrane region" description="Helical" evidence="1">
    <location>
        <begin position="168"/>
        <end position="191"/>
    </location>
</feature>
<protein>
    <submittedName>
        <fullName evidence="2">Uncharacterized protein</fullName>
    </submittedName>
</protein>
<proteinExistence type="predicted"/>